<comment type="similarity">
    <text evidence="2">Belongs to the TEC1 family.</text>
</comment>
<feature type="region of interest" description="Disordered" evidence="7">
    <location>
        <begin position="117"/>
        <end position="157"/>
    </location>
</feature>
<evidence type="ECO:0000313" key="10">
    <source>
        <dbReference type="Proteomes" id="UP001213000"/>
    </source>
</evidence>
<keyword evidence="3" id="KW-0805">Transcription regulation</keyword>
<dbReference type="SMART" id="SM00426">
    <property type="entry name" value="TEA"/>
    <property type="match status" value="1"/>
</dbReference>
<protein>
    <recommendedName>
        <fullName evidence="8">TEA domain-containing protein</fullName>
    </recommendedName>
</protein>
<evidence type="ECO:0000313" key="9">
    <source>
        <dbReference type="EMBL" id="KAJ3574413.1"/>
    </source>
</evidence>
<proteinExistence type="inferred from homology"/>
<dbReference type="InterPro" id="IPR000818">
    <property type="entry name" value="TEA/ATTS_dom"/>
</dbReference>
<keyword evidence="4" id="KW-0804">Transcription</keyword>
<accession>A0AAD5W1Y4</accession>
<dbReference type="Proteomes" id="UP001213000">
    <property type="component" value="Unassembled WGS sequence"/>
</dbReference>
<reference evidence="9" key="1">
    <citation type="submission" date="2022-07" db="EMBL/GenBank/DDBJ databases">
        <title>Genome Sequence of Leucocoprinus birnbaumii.</title>
        <authorList>
            <person name="Buettner E."/>
        </authorList>
    </citation>
    <scope>NUCLEOTIDE SEQUENCE</scope>
    <source>
        <strain evidence="9">VT141</strain>
    </source>
</reference>
<gene>
    <name evidence="9" type="ORF">NP233_g1790</name>
</gene>
<dbReference type="InterPro" id="IPR038096">
    <property type="entry name" value="TEA/ATTS_sf"/>
</dbReference>
<feature type="compositionally biased region" description="Polar residues" evidence="7">
    <location>
        <begin position="135"/>
        <end position="146"/>
    </location>
</feature>
<dbReference type="PANTHER" id="PTHR11834">
    <property type="entry name" value="TRANSCRIPTIONAL ENHANCER FACTOR TEF RELATED"/>
    <property type="match status" value="1"/>
</dbReference>
<dbReference type="PROSITE" id="PS51088">
    <property type="entry name" value="TEA_2"/>
    <property type="match status" value="1"/>
</dbReference>
<evidence type="ECO:0000256" key="6">
    <source>
        <dbReference type="PROSITE-ProRule" id="PRU00505"/>
    </source>
</evidence>
<dbReference type="GO" id="GO:0005667">
    <property type="term" value="C:transcription regulator complex"/>
    <property type="evidence" value="ECO:0007669"/>
    <property type="project" value="TreeGrafter"/>
</dbReference>
<evidence type="ECO:0000256" key="3">
    <source>
        <dbReference type="ARBA" id="ARBA00023015"/>
    </source>
</evidence>
<feature type="domain" description="TEA" evidence="8">
    <location>
        <begin position="34"/>
        <end position="108"/>
    </location>
</feature>
<keyword evidence="5" id="KW-0539">Nucleus</keyword>
<sequence>MTVDDLSLTYTAAQADAVKDQQKATGRRCHKTLKGGSEAVWSPRLEAALIAGLQLYSDRHRVHMRHRGRFIGRNHFLASYVKSVTGKRRTAKQVGSHLQQLKETCIERDILWLITGSRSSSPSHDRRQRTKSKSKISPQRSVSSSLEPYDEASEYSPYSHSTLEYTPLIESPQYISSPTDLPTSTICEQMNQVSIGDKQYSTIQDTPSQYYSDQNRGSYVSQTSNLTYSTPIQQWGSYFATVTSQQEQQYAYYGFQYN</sequence>
<comment type="caution">
    <text evidence="9">The sequence shown here is derived from an EMBL/GenBank/DDBJ whole genome shotgun (WGS) entry which is preliminary data.</text>
</comment>
<evidence type="ECO:0000256" key="5">
    <source>
        <dbReference type="ARBA" id="ARBA00023242"/>
    </source>
</evidence>
<comment type="subcellular location">
    <subcellularLocation>
        <location evidence="1">Nucleus</location>
    </subcellularLocation>
</comment>
<keyword evidence="10" id="KW-1185">Reference proteome</keyword>
<evidence type="ECO:0000259" key="8">
    <source>
        <dbReference type="PROSITE" id="PS51088"/>
    </source>
</evidence>
<evidence type="ECO:0000256" key="7">
    <source>
        <dbReference type="SAM" id="MobiDB-lite"/>
    </source>
</evidence>
<evidence type="ECO:0000256" key="4">
    <source>
        <dbReference type="ARBA" id="ARBA00023163"/>
    </source>
</evidence>
<evidence type="ECO:0000256" key="1">
    <source>
        <dbReference type="ARBA" id="ARBA00004123"/>
    </source>
</evidence>
<dbReference type="PANTHER" id="PTHR11834:SF0">
    <property type="entry name" value="PROTEIN SCALLOPED"/>
    <property type="match status" value="1"/>
</dbReference>
<dbReference type="GO" id="GO:0005634">
    <property type="term" value="C:nucleus"/>
    <property type="evidence" value="ECO:0007669"/>
    <property type="project" value="UniProtKB-SubCell"/>
</dbReference>
<name>A0AAD5W1Y4_9AGAR</name>
<dbReference type="Pfam" id="PF01285">
    <property type="entry name" value="TEA"/>
    <property type="match status" value="1"/>
</dbReference>
<dbReference type="GO" id="GO:0000978">
    <property type="term" value="F:RNA polymerase II cis-regulatory region sequence-specific DNA binding"/>
    <property type="evidence" value="ECO:0007669"/>
    <property type="project" value="TreeGrafter"/>
</dbReference>
<dbReference type="EMBL" id="JANIEX010000069">
    <property type="protein sequence ID" value="KAJ3574413.1"/>
    <property type="molecule type" value="Genomic_DNA"/>
</dbReference>
<organism evidence="9 10">
    <name type="scientific">Leucocoprinus birnbaumii</name>
    <dbReference type="NCBI Taxonomy" id="56174"/>
    <lineage>
        <taxon>Eukaryota</taxon>
        <taxon>Fungi</taxon>
        <taxon>Dikarya</taxon>
        <taxon>Basidiomycota</taxon>
        <taxon>Agaricomycotina</taxon>
        <taxon>Agaricomycetes</taxon>
        <taxon>Agaricomycetidae</taxon>
        <taxon>Agaricales</taxon>
        <taxon>Agaricineae</taxon>
        <taxon>Agaricaceae</taxon>
        <taxon>Leucocoprinus</taxon>
    </lineage>
</organism>
<dbReference type="GO" id="GO:0000981">
    <property type="term" value="F:DNA-binding transcription factor activity, RNA polymerase II-specific"/>
    <property type="evidence" value="ECO:0007669"/>
    <property type="project" value="TreeGrafter"/>
</dbReference>
<dbReference type="PRINTS" id="PR00065">
    <property type="entry name" value="TEADOMAIN"/>
</dbReference>
<dbReference type="Gene3D" id="6.10.20.40">
    <property type="entry name" value="TEA/ATTS domain"/>
    <property type="match status" value="1"/>
</dbReference>
<feature type="DNA-binding region" description="TEA" evidence="6">
    <location>
        <begin position="34"/>
        <end position="108"/>
    </location>
</feature>
<dbReference type="InterPro" id="IPR050937">
    <property type="entry name" value="TEC1_TEAD_TF"/>
</dbReference>
<evidence type="ECO:0000256" key="2">
    <source>
        <dbReference type="ARBA" id="ARBA00008421"/>
    </source>
</evidence>
<dbReference type="AlphaFoldDB" id="A0AAD5W1Y4"/>